<reference evidence="1 2" key="1">
    <citation type="submission" date="2017-03" db="EMBL/GenBank/DDBJ databases">
        <authorList>
            <person name="Afonso C.L."/>
            <person name="Miller P.J."/>
            <person name="Scott M.A."/>
            <person name="Spackman E."/>
            <person name="Goraichik I."/>
            <person name="Dimitrov K.M."/>
            <person name="Suarez D.L."/>
            <person name="Swayne D.E."/>
        </authorList>
    </citation>
    <scope>NUCLEOTIDE SEQUENCE [LARGE SCALE GENOMIC DNA]</scope>
    <source>
        <strain evidence="1 2">CECT 7639</strain>
    </source>
</reference>
<proteinExistence type="predicted"/>
<evidence type="ECO:0000313" key="1">
    <source>
        <dbReference type="EMBL" id="SLN68380.1"/>
    </source>
</evidence>
<keyword evidence="2" id="KW-1185">Reference proteome</keyword>
<dbReference type="Proteomes" id="UP000193077">
    <property type="component" value="Unassembled WGS sequence"/>
</dbReference>
<dbReference type="OrthoDB" id="7858906at2"/>
<gene>
    <name evidence="1" type="ORF">TRL7639_03974</name>
</gene>
<evidence type="ECO:0000313" key="2">
    <source>
        <dbReference type="Proteomes" id="UP000193077"/>
    </source>
</evidence>
<accession>A0A1Y5TNU4</accession>
<dbReference type="EMBL" id="FWFO01000004">
    <property type="protein sequence ID" value="SLN68380.1"/>
    <property type="molecule type" value="Genomic_DNA"/>
</dbReference>
<name>A0A1Y5TNU4_9RHOB</name>
<dbReference type="RefSeq" id="WP_133057680.1">
    <property type="nucleotide sequence ID" value="NZ_FWFO01000004.1"/>
</dbReference>
<dbReference type="AlphaFoldDB" id="A0A1Y5TNU4"/>
<protein>
    <submittedName>
        <fullName evidence="1">Uncharacterized protein</fullName>
    </submittedName>
</protein>
<organism evidence="1 2">
    <name type="scientific">Falsiruegeria litorea R37</name>
    <dbReference type="NCBI Taxonomy" id="1200284"/>
    <lineage>
        <taxon>Bacteria</taxon>
        <taxon>Pseudomonadati</taxon>
        <taxon>Pseudomonadota</taxon>
        <taxon>Alphaproteobacteria</taxon>
        <taxon>Rhodobacterales</taxon>
        <taxon>Roseobacteraceae</taxon>
        <taxon>Falsiruegeria</taxon>
    </lineage>
</organism>
<sequence length="186" mass="20985">MTNRLTLLGLGQFLLWWACGALAQSQQILEIDSLLVDRTGRVVVTFELHNTSDRPVCVPTKADKPLAFVEQFHAFDNLQMRRAENSPTGIERFRATYLVVDPGQSLTASTTYSAHDFRGFSEQIGQVSRSPQVEKDPLYVILLLALRNCPLVRHSGSITFNGGWHNPRMLRSLPSRVFSLRNPGRY</sequence>